<dbReference type="Pfam" id="PF24883">
    <property type="entry name" value="NPHP3_N"/>
    <property type="match status" value="1"/>
</dbReference>
<dbReference type="PROSITE" id="PS50837">
    <property type="entry name" value="NACHT"/>
    <property type="match status" value="1"/>
</dbReference>
<dbReference type="Pfam" id="PF22939">
    <property type="entry name" value="WHD_GPIID"/>
    <property type="match status" value="1"/>
</dbReference>
<dbReference type="PANTHER" id="PTHR10039">
    <property type="entry name" value="AMELOGENIN"/>
    <property type="match status" value="1"/>
</dbReference>
<evidence type="ECO:0000259" key="3">
    <source>
        <dbReference type="PROSITE" id="PS50837"/>
    </source>
</evidence>
<dbReference type="Gene3D" id="3.40.50.300">
    <property type="entry name" value="P-loop containing nucleotide triphosphate hydrolases"/>
    <property type="match status" value="1"/>
</dbReference>
<dbReference type="InterPro" id="IPR029058">
    <property type="entry name" value="AB_hydrolase_fold"/>
</dbReference>
<dbReference type="InterPro" id="IPR027417">
    <property type="entry name" value="P-loop_NTPase"/>
</dbReference>
<evidence type="ECO:0000313" key="4">
    <source>
        <dbReference type="EMBL" id="KAK4207127.1"/>
    </source>
</evidence>
<dbReference type="InterPro" id="IPR054471">
    <property type="entry name" value="GPIID_WHD"/>
</dbReference>
<comment type="caution">
    <text evidence="4">The sequence shown here is derived from an EMBL/GenBank/DDBJ whole genome shotgun (WGS) entry which is preliminary data.</text>
</comment>
<dbReference type="SUPFAM" id="SSF101908">
    <property type="entry name" value="Putative isomerase YbhE"/>
    <property type="match status" value="1"/>
</dbReference>
<dbReference type="InterPro" id="IPR001680">
    <property type="entry name" value="WD40_rpt"/>
</dbReference>
<reference evidence="4" key="1">
    <citation type="journal article" date="2023" name="Mol. Phylogenet. Evol.">
        <title>Genome-scale phylogeny and comparative genomics of the fungal order Sordariales.</title>
        <authorList>
            <person name="Hensen N."/>
            <person name="Bonometti L."/>
            <person name="Westerberg I."/>
            <person name="Brannstrom I.O."/>
            <person name="Guillou S."/>
            <person name="Cros-Aarteil S."/>
            <person name="Calhoun S."/>
            <person name="Haridas S."/>
            <person name="Kuo A."/>
            <person name="Mondo S."/>
            <person name="Pangilinan J."/>
            <person name="Riley R."/>
            <person name="LaButti K."/>
            <person name="Andreopoulos B."/>
            <person name="Lipzen A."/>
            <person name="Chen C."/>
            <person name="Yan M."/>
            <person name="Daum C."/>
            <person name="Ng V."/>
            <person name="Clum A."/>
            <person name="Steindorff A."/>
            <person name="Ohm R.A."/>
            <person name="Martin F."/>
            <person name="Silar P."/>
            <person name="Natvig D.O."/>
            <person name="Lalanne C."/>
            <person name="Gautier V."/>
            <person name="Ament-Velasquez S.L."/>
            <person name="Kruys A."/>
            <person name="Hutchinson M.I."/>
            <person name="Powell A.J."/>
            <person name="Barry K."/>
            <person name="Miller A.N."/>
            <person name="Grigoriev I.V."/>
            <person name="Debuchy R."/>
            <person name="Gladieux P."/>
            <person name="Hiltunen Thoren M."/>
            <person name="Johannesson H."/>
        </authorList>
    </citation>
    <scope>NUCLEOTIDE SEQUENCE</scope>
    <source>
        <strain evidence="4">PSN293</strain>
    </source>
</reference>
<gene>
    <name evidence="4" type="ORF">QBC37DRAFT_433960</name>
</gene>
<organism evidence="4 5">
    <name type="scientific">Rhypophila decipiens</name>
    <dbReference type="NCBI Taxonomy" id="261697"/>
    <lineage>
        <taxon>Eukaryota</taxon>
        <taxon>Fungi</taxon>
        <taxon>Dikarya</taxon>
        <taxon>Ascomycota</taxon>
        <taxon>Pezizomycotina</taxon>
        <taxon>Sordariomycetes</taxon>
        <taxon>Sordariomycetidae</taxon>
        <taxon>Sordariales</taxon>
        <taxon>Naviculisporaceae</taxon>
        <taxon>Rhypophila</taxon>
    </lineage>
</organism>
<dbReference type="SUPFAM" id="SSF53474">
    <property type="entry name" value="alpha/beta-Hydrolases"/>
    <property type="match status" value="1"/>
</dbReference>
<dbReference type="InterPro" id="IPR007111">
    <property type="entry name" value="NACHT_NTPase"/>
</dbReference>
<dbReference type="Proteomes" id="UP001301769">
    <property type="component" value="Unassembled WGS sequence"/>
</dbReference>
<reference evidence="4" key="2">
    <citation type="submission" date="2023-05" db="EMBL/GenBank/DDBJ databases">
        <authorList>
            <consortium name="Lawrence Berkeley National Laboratory"/>
            <person name="Steindorff A."/>
            <person name="Hensen N."/>
            <person name="Bonometti L."/>
            <person name="Westerberg I."/>
            <person name="Brannstrom I.O."/>
            <person name="Guillou S."/>
            <person name="Cros-Aarteil S."/>
            <person name="Calhoun S."/>
            <person name="Haridas S."/>
            <person name="Kuo A."/>
            <person name="Mondo S."/>
            <person name="Pangilinan J."/>
            <person name="Riley R."/>
            <person name="Labutti K."/>
            <person name="Andreopoulos B."/>
            <person name="Lipzen A."/>
            <person name="Chen C."/>
            <person name="Yanf M."/>
            <person name="Daum C."/>
            <person name="Ng V."/>
            <person name="Clum A."/>
            <person name="Ohm R."/>
            <person name="Martin F."/>
            <person name="Silar P."/>
            <person name="Natvig D."/>
            <person name="Lalanne C."/>
            <person name="Gautier V."/>
            <person name="Ament-Velasquez S.L."/>
            <person name="Kruys A."/>
            <person name="Hutchinson M.I."/>
            <person name="Powell A.J."/>
            <person name="Barry K."/>
            <person name="Miller A.N."/>
            <person name="Grigoriev I.V."/>
            <person name="Debuchy R."/>
            <person name="Gladieux P."/>
            <person name="Thoren M.H."/>
            <person name="Johannesson H."/>
        </authorList>
    </citation>
    <scope>NUCLEOTIDE SEQUENCE</scope>
    <source>
        <strain evidence="4">PSN293</strain>
    </source>
</reference>
<sequence>MPSLNLRKRLHQLRSSSPKTDLFEDRAGGSVDNARFSSSKTPNTSRDLTGLNSSNIAALDTNNVTHVIQPRTWRHPTTTNPVGLTLVYSPYDGVIKADMVFIHGLGGTCHMTWSKDRDIRFFWPGVFLPLEPELCQTRIFTYGYDADVKSGSRTSSSILTFAKKLLYDLKYHALADETGVLPIGQVPLIFVAHSMGGLIVKEAYICGQLDPDYSHIVEAVLAIVFLSTPHRGSNLAETLNRILRVSPLSTPKPYVNELIQGSFTIQKINEQFRHMAPKLNIVSFYETRPTTIIRGVKVMVLEKDSSVLGYPGEISHALDADHHTVCKYDSREDPKYVAVCNYLKSMIGTIVSRQPTSAISMETRGTAATAPELSPQELLELFGISEPCNVDYMFFRDRWTPGTCTWVFREPSFMKWIDGSSPFSNILWIYGVPGSGKSILSSYLIDHLAQNGRACQYFFFRHADSRKRSLPALLKSLAFQITQSDPVFLNAIAAVSTNLALEGADPMTMWHRNFRTILFAQTRLDHLYWVFDGFDECDDIRTGVKLLTEVLNLPVSIKILITSRWDPGLDAVFKKLAPTHGELIEPITMGSNTEDCQRIVELELDWREIPDFRQRISSQLLAQAEGNFLWTRLTVERINKCHTTAAVEQALQELHPGMEDVYIQMAANIFDLGPADATLAKSILSWTCCAQRRLSLLELAEALAPQSRDILDLERSIVPLCGGFVVLDNDGSVGMVHQTARDFLVDSMNKTFHVVMKQSHHTVALRCLKLLSTPGIRRKLRLGQTPVLLGYASQYLWAHLASCDFSSDGIVHGVSKFLKGQHVLTWIQSLAQDRELHVMVQASEYMSMCARRLNAPEQASEQQILLGWAADMRKVVGKFGRQLLCQPDSIHTTILAFFPINSMIHKQQAHSGKQAITVRGIEQDWDDSVARLSFSTEFDAVMVVSGGGIVALAGILPDNTGRICCNIDSASLGAINVLPDDRIMIYRVDTHEEVRQLEHGEKIRKIQLDQFGTILVSCGYSTTMVWSLETGDCIAQARNPPTKPHPQTIFFDSEKKRILIGTNDRRLWSIQLDPSSNKDVPGTTYTQVTRIMEQAGTNSPSCMALSPDRQLIACGYRQPNKGITVWDLESQEQIAWRPDLSQARQLVWHPHNGELFGLMQVQCGQIFKWYPDDDQEPIIQDTEASCLAISDNGSVLAVGDQHGIVRLMRTEDMVIVARVVGQDGVLGLTFSSNCRQLYDLRRTHMNVWQPSALLRMAEPIPTIADLENDWDSPTGGSLNNTQEVMEEPGSAPRVDPITALSSRPIGTLFCVGTARGVVTLHKAASPLEVTLELHRSVSYHSIEQIAWSNDGSRVCYADVSRTIRVDSIALEDNVLTANRLAQMTIPQLRDNITQVLFHCSDLDRLLVASMITAAVVNLAENMIEAITTAEHTCAGNAGAINNDGPSNFTRWLPHPYSDGLVMKASATEIDVLSWVALGRVSPKAVIDISTTPLAPPLSSDPALSLAPIPGFKTTQVFTGIYKSSLDVLISPPRHNAYFLLTFSPRDSSRELTLHLWRLEQAQISTQTDANLTVTEVAVPAQVVTSMTRPLGFLTVACSKPQPAWYRAGTQTDTLLLVFLDRTNSMCTWSVPLDNAAYQSSHTTSTIPSSTLHNVVATSASSGTAPTPTALSVPQQKPEEDDINPNQRRKSSFLDWPGRQRQTLPPTKDIIRQNYTLPGEWVSSDTTGLIRLFPSPNKLDGPVHGRTKE</sequence>
<dbReference type="InterPro" id="IPR056884">
    <property type="entry name" value="NPHP3-like_N"/>
</dbReference>
<evidence type="ECO:0000256" key="1">
    <source>
        <dbReference type="ARBA" id="ARBA00022737"/>
    </source>
</evidence>
<evidence type="ECO:0000313" key="5">
    <source>
        <dbReference type="Proteomes" id="UP001301769"/>
    </source>
</evidence>
<dbReference type="InterPro" id="IPR011047">
    <property type="entry name" value="Quinoprotein_ADH-like_sf"/>
</dbReference>
<keyword evidence="1" id="KW-0677">Repeat</keyword>
<feature type="region of interest" description="Disordered" evidence="2">
    <location>
        <begin position="1657"/>
        <end position="1706"/>
    </location>
</feature>
<feature type="compositionally biased region" description="Low complexity" evidence="2">
    <location>
        <begin position="1657"/>
        <end position="1671"/>
    </location>
</feature>
<protein>
    <recommendedName>
        <fullName evidence="3">NACHT domain-containing protein</fullName>
    </recommendedName>
</protein>
<dbReference type="Gene3D" id="3.40.50.1820">
    <property type="entry name" value="alpha/beta hydrolase"/>
    <property type="match status" value="1"/>
</dbReference>
<evidence type="ECO:0000256" key="2">
    <source>
        <dbReference type="SAM" id="MobiDB-lite"/>
    </source>
</evidence>
<dbReference type="Gene3D" id="2.130.10.10">
    <property type="entry name" value="YVTN repeat-like/Quinoprotein amine dehydrogenase"/>
    <property type="match status" value="2"/>
</dbReference>
<dbReference type="PANTHER" id="PTHR10039:SF16">
    <property type="entry name" value="GPI INOSITOL-DEACYLASE"/>
    <property type="match status" value="1"/>
</dbReference>
<name>A0AAN7B257_9PEZI</name>
<proteinExistence type="predicted"/>
<keyword evidence="5" id="KW-1185">Reference proteome</keyword>
<dbReference type="EMBL" id="MU858318">
    <property type="protein sequence ID" value="KAK4207127.1"/>
    <property type="molecule type" value="Genomic_DNA"/>
</dbReference>
<dbReference type="InterPro" id="IPR015943">
    <property type="entry name" value="WD40/YVTN_repeat-like_dom_sf"/>
</dbReference>
<feature type="region of interest" description="Disordered" evidence="2">
    <location>
        <begin position="15"/>
        <end position="52"/>
    </location>
</feature>
<dbReference type="SMART" id="SM00320">
    <property type="entry name" value="WD40"/>
    <property type="match status" value="4"/>
</dbReference>
<feature type="compositionally biased region" description="Polar residues" evidence="2">
    <location>
        <begin position="35"/>
        <end position="52"/>
    </location>
</feature>
<dbReference type="SUPFAM" id="SSF50998">
    <property type="entry name" value="Quinoprotein alcohol dehydrogenase-like"/>
    <property type="match status" value="1"/>
</dbReference>
<accession>A0AAN7B257</accession>
<dbReference type="SUPFAM" id="SSF52540">
    <property type="entry name" value="P-loop containing nucleoside triphosphate hydrolases"/>
    <property type="match status" value="1"/>
</dbReference>
<feature type="domain" description="NACHT" evidence="3">
    <location>
        <begin position="425"/>
        <end position="564"/>
    </location>
</feature>